<dbReference type="InterPro" id="IPR027417">
    <property type="entry name" value="P-loop_NTPase"/>
</dbReference>
<keyword evidence="8" id="KW-0413">Isomerase</keyword>
<dbReference type="InterPro" id="IPR055367">
    <property type="entry name" value="WH4_Lhr"/>
</dbReference>
<evidence type="ECO:0000259" key="11">
    <source>
        <dbReference type="PROSITE" id="PS51194"/>
    </source>
</evidence>
<dbReference type="PROSITE" id="PS51192">
    <property type="entry name" value="HELICASE_ATP_BIND_1"/>
    <property type="match status" value="1"/>
</dbReference>
<proteinExistence type="predicted"/>
<keyword evidence="1" id="KW-0547">Nucleotide-binding</keyword>
<evidence type="ECO:0000259" key="10">
    <source>
        <dbReference type="PROSITE" id="PS51192"/>
    </source>
</evidence>
<dbReference type="CDD" id="cd18796">
    <property type="entry name" value="SF2_C_LHR"/>
    <property type="match status" value="1"/>
</dbReference>
<feature type="region of interest" description="Disordered" evidence="9">
    <location>
        <begin position="1"/>
        <end position="22"/>
    </location>
</feature>
<feature type="region of interest" description="Disordered" evidence="9">
    <location>
        <begin position="1163"/>
        <end position="1212"/>
    </location>
</feature>
<dbReference type="Pfam" id="PF08494">
    <property type="entry name" value="DEAD_assoc"/>
    <property type="match status" value="1"/>
</dbReference>
<evidence type="ECO:0000256" key="4">
    <source>
        <dbReference type="ARBA" id="ARBA00022806"/>
    </source>
</evidence>
<dbReference type="InterPro" id="IPR014001">
    <property type="entry name" value="Helicase_ATP-bd"/>
</dbReference>
<dbReference type="Pfam" id="PF00270">
    <property type="entry name" value="DEAD"/>
    <property type="match status" value="1"/>
</dbReference>
<keyword evidence="3" id="KW-0378">Hydrolase</keyword>
<dbReference type="InterPro" id="IPR013701">
    <property type="entry name" value="Lhr-like_DEAD/DEAH_assoc"/>
</dbReference>
<dbReference type="EMBL" id="BMFW01000016">
    <property type="protein sequence ID" value="GGH98263.1"/>
    <property type="molecule type" value="Genomic_DNA"/>
</dbReference>
<gene>
    <name evidence="12" type="ORF">GCM10007170_30400</name>
</gene>
<protein>
    <submittedName>
        <fullName evidence="12">DEAD/DEAH box helicase</fullName>
    </submittedName>
</protein>
<keyword evidence="6" id="KW-0238">DNA-binding</keyword>
<dbReference type="SMART" id="SM00382">
    <property type="entry name" value="AAA"/>
    <property type="match status" value="1"/>
</dbReference>
<evidence type="ECO:0000313" key="13">
    <source>
        <dbReference type="Proteomes" id="UP000643279"/>
    </source>
</evidence>
<dbReference type="Proteomes" id="UP000643279">
    <property type="component" value="Unassembled WGS sequence"/>
</dbReference>
<dbReference type="PANTHER" id="PTHR47962:SF5">
    <property type="entry name" value="ATP-DEPENDENT HELICASE LHR-RELATED"/>
    <property type="match status" value="1"/>
</dbReference>
<dbReference type="InterPro" id="IPR045628">
    <property type="entry name" value="Lhr_WH_dom"/>
</dbReference>
<accession>A0ABQ2AUR7</accession>
<reference evidence="13" key="1">
    <citation type="journal article" date="2019" name="Int. J. Syst. Evol. Microbiol.">
        <title>The Global Catalogue of Microorganisms (GCM) 10K type strain sequencing project: providing services to taxonomists for standard genome sequencing and annotation.</title>
        <authorList>
            <consortium name="The Broad Institute Genomics Platform"/>
            <consortium name="The Broad Institute Genome Sequencing Center for Infectious Disease"/>
            <person name="Wu L."/>
            <person name="Ma J."/>
        </authorList>
    </citation>
    <scope>NUCLEOTIDE SEQUENCE [LARGE SCALE GENOMIC DNA]</scope>
    <source>
        <strain evidence="13">CGMCC 1.12778</strain>
    </source>
</reference>
<dbReference type="Pfam" id="PF19306">
    <property type="entry name" value="WHD_Lhr"/>
    <property type="match status" value="1"/>
</dbReference>
<dbReference type="InterPro" id="IPR052511">
    <property type="entry name" value="ATP-dep_Helicase"/>
</dbReference>
<evidence type="ECO:0000256" key="5">
    <source>
        <dbReference type="ARBA" id="ARBA00022840"/>
    </source>
</evidence>
<dbReference type="Pfam" id="PF23235">
    <property type="entry name" value="WHD_3rd_Lhr"/>
    <property type="match status" value="1"/>
</dbReference>
<evidence type="ECO:0000256" key="7">
    <source>
        <dbReference type="ARBA" id="ARBA00023204"/>
    </source>
</evidence>
<dbReference type="InterPro" id="IPR003593">
    <property type="entry name" value="AAA+_ATPase"/>
</dbReference>
<keyword evidence="13" id="KW-1185">Reference proteome</keyword>
<dbReference type="Pfam" id="PF23236">
    <property type="entry name" value="WHD_2nd_Lhr"/>
    <property type="match status" value="2"/>
</dbReference>
<dbReference type="SUPFAM" id="SSF52540">
    <property type="entry name" value="P-loop containing nucleoside triphosphate hydrolases"/>
    <property type="match status" value="1"/>
</dbReference>
<dbReference type="Pfam" id="PF00271">
    <property type="entry name" value="Helicase_C"/>
    <property type="match status" value="1"/>
</dbReference>
<feature type="compositionally biased region" description="Low complexity" evidence="9">
    <location>
        <begin position="83"/>
        <end position="92"/>
    </location>
</feature>
<evidence type="ECO:0000256" key="8">
    <source>
        <dbReference type="ARBA" id="ARBA00023235"/>
    </source>
</evidence>
<keyword evidence="5" id="KW-0067">ATP-binding</keyword>
<dbReference type="PROSITE" id="PS51194">
    <property type="entry name" value="HELICASE_CTER"/>
    <property type="match status" value="1"/>
</dbReference>
<comment type="caution">
    <text evidence="12">The sequence shown here is derived from an EMBL/GenBank/DDBJ whole genome shotgun (WGS) entry which is preliminary data.</text>
</comment>
<dbReference type="SMART" id="SM00490">
    <property type="entry name" value="HELICc"/>
    <property type="match status" value="1"/>
</dbReference>
<dbReference type="InterPro" id="IPR055368">
    <property type="entry name" value="WH3_Lhr"/>
</dbReference>
<keyword evidence="7" id="KW-0234">DNA repair</keyword>
<feature type="region of interest" description="Disordered" evidence="9">
    <location>
        <begin position="609"/>
        <end position="629"/>
    </location>
</feature>
<dbReference type="SMART" id="SM00487">
    <property type="entry name" value="DEXDc"/>
    <property type="match status" value="1"/>
</dbReference>
<evidence type="ECO:0000313" key="12">
    <source>
        <dbReference type="EMBL" id="GGH98263.1"/>
    </source>
</evidence>
<evidence type="ECO:0000256" key="6">
    <source>
        <dbReference type="ARBA" id="ARBA00023125"/>
    </source>
</evidence>
<feature type="domain" description="Helicase ATP-binding" evidence="10">
    <location>
        <begin position="45"/>
        <end position="254"/>
    </location>
</feature>
<dbReference type="PANTHER" id="PTHR47962">
    <property type="entry name" value="ATP-DEPENDENT HELICASE LHR-RELATED-RELATED"/>
    <property type="match status" value="1"/>
</dbReference>
<evidence type="ECO:0000256" key="3">
    <source>
        <dbReference type="ARBA" id="ARBA00022801"/>
    </source>
</evidence>
<dbReference type="InterPro" id="IPR001650">
    <property type="entry name" value="Helicase_C-like"/>
</dbReference>
<dbReference type="Pfam" id="PF23234">
    <property type="entry name" value="WHD_4th_Lhr"/>
    <property type="match status" value="1"/>
</dbReference>
<dbReference type="InterPro" id="IPR055369">
    <property type="entry name" value="WH2_Lhr"/>
</dbReference>
<keyword evidence="4 12" id="KW-0347">Helicase</keyword>
<feature type="region of interest" description="Disordered" evidence="9">
    <location>
        <begin position="348"/>
        <end position="376"/>
    </location>
</feature>
<feature type="domain" description="Helicase C-terminal" evidence="11">
    <location>
        <begin position="305"/>
        <end position="508"/>
    </location>
</feature>
<evidence type="ECO:0000256" key="9">
    <source>
        <dbReference type="SAM" id="MobiDB-lite"/>
    </source>
</evidence>
<keyword evidence="2" id="KW-0227">DNA damage</keyword>
<organism evidence="12 13">
    <name type="scientific">Arthrobacter liuii</name>
    <dbReference type="NCBI Taxonomy" id="1476996"/>
    <lineage>
        <taxon>Bacteria</taxon>
        <taxon>Bacillati</taxon>
        <taxon>Actinomycetota</taxon>
        <taxon>Actinomycetes</taxon>
        <taxon>Micrococcales</taxon>
        <taxon>Micrococcaceae</taxon>
        <taxon>Arthrobacter</taxon>
    </lineage>
</organism>
<feature type="region of interest" description="Disordered" evidence="9">
    <location>
        <begin position="83"/>
        <end position="103"/>
    </location>
</feature>
<name>A0ABQ2AUR7_9MICC</name>
<sequence>MNQEQRPPGGSDSGAAAPMGQFSRPTRDWFMGAFSEPTPAQAGAWNAISSGSHALVVAPTGSGKTLAAFLWALDRLLVSESEAPAPASAEPAPKGKRTRAPKRKTRVLYISPLKALGVDVERNLRSPLIGITQTAKRLGLPAPLITVGVRSGDTPAADRRTLLSNPPDILITTPESLFLMLTSKARETLAEVDTIIIDEVHAVAGTKRGAHLAVSLERLDALLPKPAQRIGLSATVEPRELVAQFLAGSAPVEIVAPPARKNWDLTVSVPVEDMSDLQGAAGAFDSGPASGLQPHASIWPHVEEKIVDLVLANQSTIVFANSRRLAERLTARLNEIYAERQLVAVGGGWDEPGADGQAGTPGTLAGPPSGIPASTATPAHMMAQAGSSAGADPVLARAHHGSVSKDQRALIEDDLKSGRLRCVVATSSLELGIDMGAVDLVVQVESPPSVASGLQRVGRAGHQVGEISQGVLFPKHRADLVHTAITVERMLDGKIERLSIPANPLDILAQQTVAATALGSIDVEEWFSTVRRSAPFTSLPRSAFEATLDLLAGRYPSDEFAELRPRIIWDRNAGTIEGRPGAQRLAVTSGGTIPDRGLFGVYIIGTEQEGSASPSEDGKPARAPKGGRRVGELDEEMVYESRVGDVFALGATSWKIEDITHDRVLVSPAFGQPGKLPFWKGDSLGRPVDLGRALGAFVRELSASDAGPATERVKASGLDDFAANNLIQYLSEQKQATEVVPSDTTLVVERFHDELGDWRVILHSPFGMPVHAPWALAVGQRLHQRYGLDGSAMAADDGIVLRVPMMEDEPPGAELFLFDPEELEQIVTAEVGGSALFASRFRECAARALLLPRQTPGKRQPLWQQRQRSAQLLDVARKYPTFPIVLETVRECLQDVYDLPALKDIAASVERRELRILQTTTQQPSPFAKSLLFGYVAQFLYEGDSPLAERRAAALALDSTLLNELLGRVELRELLDAKVIEATERELQRLAPDRRARGVEGVADLLRLLGPLAPEETAARLQGVPVAGLDAAAVDATEPEAEPAGTGPVEAAATVEEAGAHLAALQRANRAIKVNIGGVERFAAVEDAARLRDAIGVPLPMGVPLAFIEPVADPLGDLVSRYARTHGPFTAAEAAARLGLGVAVVGSALKRLAADGRVVEGEFRPHVTPPEAVPPDSARQEDSSEAPGRDAATQPTDVLAGPAAGEHAPDIPHSIASEWCDAEVLRKLRRRSLAALRAEVEPVDGAAYGRFLPAWQHVRTPGGGRGQPSLRGLDGVITAIDQLSGVPVPASAWEPLVLASRVSNYQPAMLDELMAAGEVLWSGAGALPGNDGWISLHLADSVELTLNPSPEFEPGDAGQRLLDHLRTNGGGYFFRQLTEVAGGMDAVLGDQEVVAALWDLAWAGRITGDTFAPVRALIAGGHTAHRQVARAPRARAPRLSRLGRSHGTGLMGSPGLAGGRYGPQGAATPPTAAGRWSALPDPELDATIHARATAELLLDRYGVVTRGSVMAEQILGGFGLMYKVLARLEEAGRCRRGYFIEHLGAAQFAVPATVDRLRSYSEDTQLAKAEPVALALAATDPANPFGAALPWPALQDDAGTGHRPGRKAGALVVLVDGALVLYVERGGKTLLAFSDDDAVLAAAGVALVGVVTRGAVDKLVMEKVNGHGILDTRVAVALSSAGAYSTPKGLRIRA</sequence>
<dbReference type="GO" id="GO:0004386">
    <property type="term" value="F:helicase activity"/>
    <property type="evidence" value="ECO:0007669"/>
    <property type="project" value="UniProtKB-KW"/>
</dbReference>
<dbReference type="Gene3D" id="3.40.50.300">
    <property type="entry name" value="P-loop containing nucleotide triphosphate hydrolases"/>
    <property type="match status" value="2"/>
</dbReference>
<evidence type="ECO:0000256" key="1">
    <source>
        <dbReference type="ARBA" id="ARBA00022741"/>
    </source>
</evidence>
<dbReference type="InterPro" id="IPR011545">
    <property type="entry name" value="DEAD/DEAH_box_helicase_dom"/>
</dbReference>
<feature type="compositionally biased region" description="Basic residues" evidence="9">
    <location>
        <begin position="94"/>
        <end position="103"/>
    </location>
</feature>
<evidence type="ECO:0000256" key="2">
    <source>
        <dbReference type="ARBA" id="ARBA00022763"/>
    </source>
</evidence>
<dbReference type="RefSeq" id="WP_188572418.1">
    <property type="nucleotide sequence ID" value="NZ_BMFW01000016.1"/>
</dbReference>